<keyword evidence="9" id="KW-0560">Oxidoreductase</keyword>
<evidence type="ECO:0000256" key="11">
    <source>
        <dbReference type="ARBA" id="ARBA00023014"/>
    </source>
</evidence>
<evidence type="ECO:0000259" key="12">
    <source>
        <dbReference type="PROSITE" id="PS51669"/>
    </source>
</evidence>
<dbReference type="Gene3D" id="3.30.200.210">
    <property type="match status" value="1"/>
</dbReference>
<name>A0A4Q9B6H7_9DEIN</name>
<sequence>MGQETLSRRKFLKIGGGVAAGSFWFSARAALSPSALPVLHKPVGEIPIICPYCAVGCSAIGAVQEGKVVNIEGNPNGPINQGALCPKGTSMRGFLQSPFRNTKVLYRAPGAKDWEERDWEFALDRIARLVKDTRDRHWIAKDDDGFTVNRTEAIAGLGCATLHSEVAYALTKFFRALGCMYLEHQARICHSTTVPALGNSFGRGAMTNHSIDFKNADVVLIQGGNPAENHPLAFRWIVEAKERGAKIIVVDPTFNRSASVADLYVPIRTGTDIAFLGGLIKYILDNGLYDEYYVREYTNASFLVHPDFRTATDLDGVFSGFVPLEDNPFYRGAYDRSTWSYQLDENGMVRRDPTLEDPQTVFQLLKRQYSRYDLDTVAAVTGAPKEKILAAYELYASTGRPDRAGVITYAMGATQHTYGAQHIRGYAIVQLLLGNIGIPGGGVNAMRGHSNIQGTTDMAFLYHDLPGYLGIPTREYPTLEDWLRTRTPRAVLPGAVNWWQHYPRYFISLLRAWWPEVHPEEAYSYLPKLGPHKGGIPAKDSDYTHHAIFYGALKGAVKGLFTFGQNPAVSGGDSKAIWRGLESLEWLVVLDPMETETAAFWKRPGFDPAQNRTEVFLLPSAVWAEKEGSMTNTGRWVQWSSKLVDPPGQARDEIWFLTELLRRLRQLYREEGGAFPEPLLRLSWWDYSPKVTEEIAKEINGKDLRTGRQLSSFTELRDDGTTACGNWLYTGCFTEEGNMMARRDPRDTHPLGLGLYHNWGFAWPLNRRILYNRASVDLQGNPRNPGKWLVRWNPEAGRWEGDVPDGAAPPGTLPFIMFPEGVGRLFAAQMVDGPFPEHYEPPESPVTNRLNGQGTSPIAKLWRVEGVTSWGGPEEFPIVLTTKRLVEHFHTGMMTRNVPWLFELQPDPFVEISPELARELGIRNGQWVRLESARGATYARALVTPRMRPLVLGDRVAHQVNLVIHWGYQGKLPEALQGRVANANILTSSSHDPNTFMPGTKAALVRLAPAEIGG</sequence>
<organism evidence="13 14">
    <name type="scientific">Thermus thermamylovorans</name>
    <dbReference type="NCBI Taxonomy" id="2509362"/>
    <lineage>
        <taxon>Bacteria</taxon>
        <taxon>Thermotogati</taxon>
        <taxon>Deinococcota</taxon>
        <taxon>Deinococci</taxon>
        <taxon>Thermales</taxon>
        <taxon>Thermaceae</taxon>
        <taxon>Thermus</taxon>
    </lineage>
</organism>
<dbReference type="Gene3D" id="3.40.50.740">
    <property type="match status" value="1"/>
</dbReference>
<keyword evidence="11" id="KW-0411">Iron-sulfur</keyword>
<comment type="similarity">
    <text evidence="3">Belongs to the prokaryotic molybdopterin-containing oxidoreductase family.</text>
</comment>
<evidence type="ECO:0000256" key="7">
    <source>
        <dbReference type="ARBA" id="ARBA00022764"/>
    </source>
</evidence>
<dbReference type="SMART" id="SM00926">
    <property type="entry name" value="Molybdop_Fe4S4"/>
    <property type="match status" value="1"/>
</dbReference>
<dbReference type="Pfam" id="PF01568">
    <property type="entry name" value="Molydop_binding"/>
    <property type="match status" value="1"/>
</dbReference>
<dbReference type="Pfam" id="PF04879">
    <property type="entry name" value="Molybdop_Fe4S4"/>
    <property type="match status" value="1"/>
</dbReference>
<evidence type="ECO:0000256" key="8">
    <source>
        <dbReference type="ARBA" id="ARBA00022933"/>
    </source>
</evidence>
<evidence type="ECO:0000256" key="1">
    <source>
        <dbReference type="ARBA" id="ARBA00001966"/>
    </source>
</evidence>
<proteinExistence type="inferred from homology"/>
<dbReference type="GO" id="GO:0051539">
    <property type="term" value="F:4 iron, 4 sulfur cluster binding"/>
    <property type="evidence" value="ECO:0007669"/>
    <property type="project" value="UniProtKB-KW"/>
</dbReference>
<dbReference type="OrthoDB" id="219031at2"/>
<dbReference type="GO" id="GO:0009061">
    <property type="term" value="P:anaerobic respiration"/>
    <property type="evidence" value="ECO:0007669"/>
    <property type="project" value="TreeGrafter"/>
</dbReference>
<dbReference type="GO" id="GO:0009055">
    <property type="term" value="F:electron transfer activity"/>
    <property type="evidence" value="ECO:0007669"/>
    <property type="project" value="InterPro"/>
</dbReference>
<dbReference type="PROSITE" id="PS51318">
    <property type="entry name" value="TAT"/>
    <property type="match status" value="1"/>
</dbReference>
<feature type="domain" description="4Fe-4S Mo/W bis-MGD-type" evidence="12">
    <location>
        <begin position="43"/>
        <end position="99"/>
    </location>
</feature>
<keyword evidence="7" id="KW-0574">Periplasm</keyword>
<keyword evidence="14" id="KW-1185">Reference proteome</keyword>
<dbReference type="SUPFAM" id="SSF50692">
    <property type="entry name" value="ADC-like"/>
    <property type="match status" value="1"/>
</dbReference>
<dbReference type="InterPro" id="IPR006443">
    <property type="entry name" value="Formate-DH-alph_fdnG"/>
</dbReference>
<dbReference type="RefSeq" id="WP_130841017.1">
    <property type="nucleotide sequence ID" value="NZ_SIJL01000004.1"/>
</dbReference>
<protein>
    <submittedName>
        <fullName evidence="13">Formate dehydrogenase-N subunit alpha</fullName>
    </submittedName>
</protein>
<dbReference type="EMBL" id="SIJL01000004">
    <property type="protein sequence ID" value="TBH21030.1"/>
    <property type="molecule type" value="Genomic_DNA"/>
</dbReference>
<dbReference type="GO" id="GO:0030151">
    <property type="term" value="F:molybdenum ion binding"/>
    <property type="evidence" value="ECO:0007669"/>
    <property type="project" value="TreeGrafter"/>
</dbReference>
<evidence type="ECO:0000313" key="13">
    <source>
        <dbReference type="EMBL" id="TBH21030.1"/>
    </source>
</evidence>
<dbReference type="AlphaFoldDB" id="A0A4Q9B6H7"/>
<dbReference type="InterPro" id="IPR006656">
    <property type="entry name" value="Mopterin_OxRdtase"/>
</dbReference>
<gene>
    <name evidence="13" type="primary">fdnG</name>
    <name evidence="13" type="ORF">ETP66_04440</name>
</gene>
<comment type="cofactor">
    <cofactor evidence="1">
        <name>[4Fe-4S] cluster</name>
        <dbReference type="ChEBI" id="CHEBI:49883"/>
    </cofactor>
</comment>
<dbReference type="GO" id="GO:0042597">
    <property type="term" value="C:periplasmic space"/>
    <property type="evidence" value="ECO:0007669"/>
    <property type="project" value="UniProtKB-SubCell"/>
</dbReference>
<dbReference type="PANTHER" id="PTHR43598">
    <property type="entry name" value="TUNGSTEN-CONTAINING FORMYLMETHANOFURAN DEHYDROGENASE 2 SUBUNIT B"/>
    <property type="match status" value="1"/>
</dbReference>
<dbReference type="InterPro" id="IPR006655">
    <property type="entry name" value="Mopterin_OxRdtase_prok_CS"/>
</dbReference>
<dbReference type="GO" id="GO:0047111">
    <property type="term" value="F:formate dehydrogenase (cytochrome-c-553) activity"/>
    <property type="evidence" value="ECO:0007669"/>
    <property type="project" value="InterPro"/>
</dbReference>
<reference evidence="13 14" key="1">
    <citation type="submission" date="2019-02" db="EMBL/GenBank/DDBJ databases">
        <title>Thermus sp. a novel from hot spring.</title>
        <authorList>
            <person name="Zhao Z."/>
        </authorList>
    </citation>
    <scope>NUCLEOTIDE SEQUENCE [LARGE SCALE GENOMIC DNA]</scope>
    <source>
        <strain evidence="13 14">CFH 72773T</strain>
    </source>
</reference>
<comment type="caution">
    <text evidence="13">The sequence shown here is derived from an EMBL/GenBank/DDBJ whole genome shotgun (WGS) entry which is preliminary data.</text>
</comment>
<dbReference type="SUPFAM" id="SSF53706">
    <property type="entry name" value="Formate dehydrogenase/DMSO reductase, domains 1-3"/>
    <property type="match status" value="1"/>
</dbReference>
<evidence type="ECO:0000256" key="4">
    <source>
        <dbReference type="ARBA" id="ARBA00022485"/>
    </source>
</evidence>
<dbReference type="Gene3D" id="3.40.228.10">
    <property type="entry name" value="Dimethylsulfoxide Reductase, domain 2"/>
    <property type="match status" value="2"/>
</dbReference>
<keyword evidence="10" id="KW-0408">Iron</keyword>
<dbReference type="FunFam" id="3.40.228.10:FF:000009">
    <property type="entry name" value="Formate dehydrogenase, alpha subunit, selenocysteine-containing"/>
    <property type="match status" value="1"/>
</dbReference>
<dbReference type="NCBIfam" id="TIGR01553">
    <property type="entry name" value="formate-DH-alph"/>
    <property type="match status" value="1"/>
</dbReference>
<dbReference type="CDD" id="cd02792">
    <property type="entry name" value="MopB_CT_Formate-Dh-Na-like"/>
    <property type="match status" value="1"/>
</dbReference>
<dbReference type="Pfam" id="PF00384">
    <property type="entry name" value="Molybdopterin"/>
    <property type="match status" value="1"/>
</dbReference>
<evidence type="ECO:0000256" key="5">
    <source>
        <dbReference type="ARBA" id="ARBA00022723"/>
    </source>
</evidence>
<dbReference type="GO" id="GO:0043546">
    <property type="term" value="F:molybdopterin cofactor binding"/>
    <property type="evidence" value="ECO:0007669"/>
    <property type="project" value="InterPro"/>
</dbReference>
<dbReference type="InterPro" id="IPR009010">
    <property type="entry name" value="Asp_de-COase-like_dom_sf"/>
</dbReference>
<dbReference type="GO" id="GO:0008863">
    <property type="term" value="F:formate dehydrogenase (NAD+) activity"/>
    <property type="evidence" value="ECO:0007669"/>
    <property type="project" value="InterPro"/>
</dbReference>
<comment type="subcellular location">
    <subcellularLocation>
        <location evidence="2">Periplasm</location>
    </subcellularLocation>
</comment>
<evidence type="ECO:0000313" key="14">
    <source>
        <dbReference type="Proteomes" id="UP000292858"/>
    </source>
</evidence>
<keyword evidence="4" id="KW-0004">4Fe-4S</keyword>
<evidence type="ECO:0000256" key="2">
    <source>
        <dbReference type="ARBA" id="ARBA00004418"/>
    </source>
</evidence>
<keyword evidence="8" id="KW-0712">Selenocysteine</keyword>
<keyword evidence="5" id="KW-0479">Metal-binding</keyword>
<dbReference type="PROSITE" id="PS00932">
    <property type="entry name" value="MOLYBDOPTERIN_PROK_3"/>
    <property type="match status" value="1"/>
</dbReference>
<dbReference type="PROSITE" id="PS51669">
    <property type="entry name" value="4FE4S_MOW_BIS_MGD"/>
    <property type="match status" value="1"/>
</dbReference>
<dbReference type="InterPro" id="IPR006311">
    <property type="entry name" value="TAT_signal"/>
</dbReference>
<evidence type="ECO:0000256" key="9">
    <source>
        <dbReference type="ARBA" id="ARBA00023002"/>
    </source>
</evidence>
<dbReference type="InterPro" id="IPR006963">
    <property type="entry name" value="Mopterin_OxRdtase_4Fe-4S_dom"/>
</dbReference>
<evidence type="ECO:0000256" key="3">
    <source>
        <dbReference type="ARBA" id="ARBA00010312"/>
    </source>
</evidence>
<dbReference type="Gene3D" id="2.40.40.20">
    <property type="match status" value="1"/>
</dbReference>
<dbReference type="InterPro" id="IPR006657">
    <property type="entry name" value="MoPterin_dinucl-bd_dom"/>
</dbReference>
<evidence type="ECO:0000256" key="10">
    <source>
        <dbReference type="ARBA" id="ARBA00023004"/>
    </source>
</evidence>
<dbReference type="PANTHER" id="PTHR43598:SF1">
    <property type="entry name" value="FORMATE DEHYDROGENASE-O MAJOR SUBUNIT"/>
    <property type="match status" value="1"/>
</dbReference>
<accession>A0A4Q9B6H7</accession>
<keyword evidence="6" id="KW-0732">Signal</keyword>
<dbReference type="Proteomes" id="UP000292858">
    <property type="component" value="Unassembled WGS sequence"/>
</dbReference>
<evidence type="ECO:0000256" key="6">
    <source>
        <dbReference type="ARBA" id="ARBA00022729"/>
    </source>
</evidence>